<name>A0ABS4GD72_9FIRM</name>
<dbReference type="Pfam" id="PF00037">
    <property type="entry name" value="Fer4"/>
    <property type="match status" value="1"/>
</dbReference>
<keyword evidence="6" id="KW-0408">Iron</keyword>
<keyword evidence="10" id="KW-1185">Reference proteome</keyword>
<dbReference type="CDD" id="cd16372">
    <property type="entry name" value="DMSOR_beta_like"/>
    <property type="match status" value="1"/>
</dbReference>
<evidence type="ECO:0000256" key="2">
    <source>
        <dbReference type="ARBA" id="ARBA00022485"/>
    </source>
</evidence>
<keyword evidence="2" id="KW-0004">4Fe-4S</keyword>
<evidence type="ECO:0000256" key="7">
    <source>
        <dbReference type="ARBA" id="ARBA00023014"/>
    </source>
</evidence>
<feature type="domain" description="4Fe-4S ferredoxin-type" evidence="8">
    <location>
        <begin position="70"/>
        <end position="95"/>
    </location>
</feature>
<proteinExistence type="predicted"/>
<dbReference type="InterPro" id="IPR017900">
    <property type="entry name" value="4Fe4S_Fe_S_CS"/>
</dbReference>
<dbReference type="RefSeq" id="WP_209511410.1">
    <property type="nucleotide sequence ID" value="NZ_JAGGKS010000004.1"/>
</dbReference>
<protein>
    <submittedName>
        <fullName evidence="9">Fe-S-cluster-containing hydrogenase component 2</fullName>
    </submittedName>
</protein>
<keyword evidence="4" id="KW-0677">Repeat</keyword>
<comment type="caution">
    <text evidence="9">The sequence shown here is derived from an EMBL/GenBank/DDBJ whole genome shotgun (WGS) entry which is preliminary data.</text>
</comment>
<accession>A0ABS4GD72</accession>
<dbReference type="PANTHER" id="PTHR43687">
    <property type="entry name" value="ADENYLYLSULFATE REDUCTASE, BETA SUBUNIT"/>
    <property type="match status" value="1"/>
</dbReference>
<dbReference type="Pfam" id="PF12800">
    <property type="entry name" value="Fer4_4"/>
    <property type="match status" value="1"/>
</dbReference>
<dbReference type="SUPFAM" id="SSF54862">
    <property type="entry name" value="4Fe-4S ferredoxins"/>
    <property type="match status" value="1"/>
</dbReference>
<gene>
    <name evidence="9" type="ORF">J2Z76_001521</name>
</gene>
<evidence type="ECO:0000256" key="1">
    <source>
        <dbReference type="ARBA" id="ARBA00022448"/>
    </source>
</evidence>
<reference evidence="9 10" key="1">
    <citation type="submission" date="2021-03" db="EMBL/GenBank/DDBJ databases">
        <title>Genomic Encyclopedia of Type Strains, Phase IV (KMG-IV): sequencing the most valuable type-strain genomes for metagenomic binning, comparative biology and taxonomic classification.</title>
        <authorList>
            <person name="Goeker M."/>
        </authorList>
    </citation>
    <scope>NUCLEOTIDE SEQUENCE [LARGE SCALE GENOMIC DNA]</scope>
    <source>
        <strain evidence="9 10">DSM 24004</strain>
    </source>
</reference>
<evidence type="ECO:0000256" key="4">
    <source>
        <dbReference type="ARBA" id="ARBA00022737"/>
    </source>
</evidence>
<keyword evidence="7" id="KW-0411">Iron-sulfur</keyword>
<dbReference type="InterPro" id="IPR017896">
    <property type="entry name" value="4Fe4S_Fe-S-bd"/>
</dbReference>
<dbReference type="PROSITE" id="PS51379">
    <property type="entry name" value="4FE4S_FER_2"/>
    <property type="match status" value="4"/>
</dbReference>
<organism evidence="9 10">
    <name type="scientific">Sedimentibacter acidaminivorans</name>
    <dbReference type="NCBI Taxonomy" id="913099"/>
    <lineage>
        <taxon>Bacteria</taxon>
        <taxon>Bacillati</taxon>
        <taxon>Bacillota</taxon>
        <taxon>Tissierellia</taxon>
        <taxon>Sedimentibacter</taxon>
    </lineage>
</organism>
<sequence length="138" mass="15214">MKYLAKDDSKCIQCGLCEEICSSTYFKTKDKAKSCILIANDGKPEINVCNQCGKCIDICPVEAIKRDKLGVVRINKKDCVGCFMCVGFCPENAMRQHDDYIEAFKCIACGLCAKKCPSGAIFIAEKDDSEAKERVCAD</sequence>
<dbReference type="Proteomes" id="UP001519342">
    <property type="component" value="Unassembled WGS sequence"/>
</dbReference>
<evidence type="ECO:0000256" key="5">
    <source>
        <dbReference type="ARBA" id="ARBA00022982"/>
    </source>
</evidence>
<keyword evidence="3" id="KW-0479">Metal-binding</keyword>
<evidence type="ECO:0000259" key="8">
    <source>
        <dbReference type="PROSITE" id="PS51379"/>
    </source>
</evidence>
<keyword evidence="5" id="KW-0249">Electron transport</keyword>
<dbReference type="PANTHER" id="PTHR43687:SF6">
    <property type="entry name" value="L-ASPARTATE SEMIALDEHYDE SULFURTRANSFERASE IRON-SULFUR SUBUNIT"/>
    <property type="match status" value="1"/>
</dbReference>
<evidence type="ECO:0000256" key="3">
    <source>
        <dbReference type="ARBA" id="ARBA00022723"/>
    </source>
</evidence>
<evidence type="ECO:0000313" key="10">
    <source>
        <dbReference type="Proteomes" id="UP001519342"/>
    </source>
</evidence>
<keyword evidence="1" id="KW-0813">Transport</keyword>
<evidence type="ECO:0000256" key="6">
    <source>
        <dbReference type="ARBA" id="ARBA00023004"/>
    </source>
</evidence>
<dbReference type="InterPro" id="IPR050572">
    <property type="entry name" value="Fe-S_Ferredoxin"/>
</dbReference>
<feature type="domain" description="4Fe-4S ferredoxin-type" evidence="8">
    <location>
        <begin position="97"/>
        <end position="126"/>
    </location>
</feature>
<feature type="domain" description="4Fe-4S ferredoxin-type" evidence="8">
    <location>
        <begin position="42"/>
        <end position="69"/>
    </location>
</feature>
<dbReference type="Pfam" id="PF12838">
    <property type="entry name" value="Fer4_7"/>
    <property type="match status" value="1"/>
</dbReference>
<feature type="domain" description="4Fe-4S ferredoxin-type" evidence="8">
    <location>
        <begin position="2"/>
        <end position="31"/>
    </location>
</feature>
<dbReference type="PROSITE" id="PS00198">
    <property type="entry name" value="4FE4S_FER_1"/>
    <property type="match status" value="2"/>
</dbReference>
<dbReference type="Gene3D" id="3.30.70.20">
    <property type="match status" value="2"/>
</dbReference>
<dbReference type="EMBL" id="JAGGKS010000004">
    <property type="protein sequence ID" value="MBP1925660.1"/>
    <property type="molecule type" value="Genomic_DNA"/>
</dbReference>
<evidence type="ECO:0000313" key="9">
    <source>
        <dbReference type="EMBL" id="MBP1925660.1"/>
    </source>
</evidence>